<dbReference type="Proteomes" id="UP000326939">
    <property type="component" value="Chromosome 18"/>
</dbReference>
<dbReference type="Pfam" id="PF06886">
    <property type="entry name" value="TPX2"/>
    <property type="match status" value="1"/>
</dbReference>
<evidence type="ECO:0000313" key="8">
    <source>
        <dbReference type="EMBL" id="KAB5513914.1"/>
    </source>
</evidence>
<feature type="compositionally biased region" description="Basic residues" evidence="6">
    <location>
        <begin position="503"/>
        <end position="512"/>
    </location>
</feature>
<evidence type="ECO:0000313" key="9">
    <source>
        <dbReference type="Proteomes" id="UP000326939"/>
    </source>
</evidence>
<evidence type="ECO:0000256" key="4">
    <source>
        <dbReference type="ARBA" id="ARBA00022701"/>
    </source>
</evidence>
<evidence type="ECO:0000259" key="7">
    <source>
        <dbReference type="Pfam" id="PF06886"/>
    </source>
</evidence>
<comment type="subcellular location">
    <subcellularLocation>
        <location evidence="1">Cytoplasm</location>
        <location evidence="1">Cytoskeleton</location>
    </subcellularLocation>
</comment>
<evidence type="ECO:0000256" key="6">
    <source>
        <dbReference type="SAM" id="MobiDB-lite"/>
    </source>
</evidence>
<dbReference type="GO" id="GO:0008017">
    <property type="term" value="F:microtubule binding"/>
    <property type="evidence" value="ECO:0007669"/>
    <property type="project" value="InterPro"/>
</dbReference>
<keyword evidence="3" id="KW-0963">Cytoplasm</keyword>
<dbReference type="PANTHER" id="PTHR31358">
    <property type="entry name" value="PROTEIN WVD2-LIKE 4"/>
    <property type="match status" value="1"/>
</dbReference>
<dbReference type="InterPro" id="IPR044833">
    <property type="entry name" value="WDL5/6"/>
</dbReference>
<comment type="caution">
    <text evidence="8">The sequence shown here is derived from an EMBL/GenBank/DDBJ whole genome shotgun (WGS) entry which is preliminary data.</text>
</comment>
<feature type="region of interest" description="Disordered" evidence="6">
    <location>
        <begin position="238"/>
        <end position="366"/>
    </location>
</feature>
<evidence type="ECO:0000256" key="2">
    <source>
        <dbReference type="ARBA" id="ARBA00005885"/>
    </source>
</evidence>
<reference evidence="9" key="1">
    <citation type="journal article" date="2019" name="Gigascience">
        <title>De novo genome assembly of the endangered Acer yangbiense, a plant species with extremely small populations endemic to Yunnan Province, China.</title>
        <authorList>
            <person name="Yang J."/>
            <person name="Wariss H.M."/>
            <person name="Tao L."/>
            <person name="Zhang R."/>
            <person name="Yun Q."/>
            <person name="Hollingsworth P."/>
            <person name="Dao Z."/>
            <person name="Luo G."/>
            <person name="Guo H."/>
            <person name="Ma Y."/>
            <person name="Sun W."/>
        </authorList>
    </citation>
    <scope>NUCLEOTIDE SEQUENCE [LARGE SCALE GENOMIC DNA]</scope>
    <source>
        <strain evidence="9">cv. br00</strain>
    </source>
</reference>
<feature type="domain" description="TPX2 C-terminal" evidence="7">
    <location>
        <begin position="374"/>
        <end position="443"/>
    </location>
</feature>
<sequence>MPRVGTRSGVVGLTLHVQMLENLILELVNFVRVEEEGVRRHGGLSRRFVTLRQLSLTGRFVFTPVHLALLSTFASCKEKKSSLCPVLSQIFQSIGKSVTIFYLIDEVLIFVARVSRLDIHLFKSCLVAEEVGEGKMGFKRNEIGEGLVSVWTTKEGESVMDSDNHLFPDDGLETAHQNGVHEQSCTAGEDGVVSDNLSVSTGNTFKVDDCTNDNPSTREVKGELKVYVGSNGLSVSKEGEAKVKDADNSEKGSGKSVNTMPSNPKNVSATRVKKDKDGRDAVARNAVSNGSVAVNSQLKQTLKSKSFNERQGQASKKSVKSDEVPSAGPVEKTKLKALKKVPVAKAEGETESTLSPTAEDAKPHKFGALPNYGFSFKCDERAEKRREFYTKLEEKIHAKEVEKSTLQAKSKETQEAEIKMFRKSLAFKATPMPSFYQEPAPLKVELKKIPTTRAKSPKLGRKKSPSPLDSEGNNSRRNVSGRLSLDEKISSSKIPIKGLSPAHPKKPQRKSLPKLPSEKIKLYANDEKGKLPKTSNEVNTTLSEQTDEGVSGNQEQEAVLKNEASEFLPPKEEVVVQEEAATLMNGPIALAV</sequence>
<accession>A0A5N5J805</accession>
<proteinExistence type="inferred from homology"/>
<keyword evidence="4" id="KW-0493">Microtubule</keyword>
<organism evidence="8 9">
    <name type="scientific">Salix brachista</name>
    <dbReference type="NCBI Taxonomy" id="2182728"/>
    <lineage>
        <taxon>Eukaryota</taxon>
        <taxon>Viridiplantae</taxon>
        <taxon>Streptophyta</taxon>
        <taxon>Embryophyta</taxon>
        <taxon>Tracheophyta</taxon>
        <taxon>Spermatophyta</taxon>
        <taxon>Magnoliopsida</taxon>
        <taxon>eudicotyledons</taxon>
        <taxon>Gunneridae</taxon>
        <taxon>Pentapetalae</taxon>
        <taxon>rosids</taxon>
        <taxon>fabids</taxon>
        <taxon>Malpighiales</taxon>
        <taxon>Salicaceae</taxon>
        <taxon>Saliceae</taxon>
        <taxon>Salix</taxon>
    </lineage>
</organism>
<name>A0A5N5J805_9ROSI</name>
<keyword evidence="9" id="KW-1185">Reference proteome</keyword>
<feature type="compositionally biased region" description="Polar residues" evidence="6">
    <location>
        <begin position="255"/>
        <end position="269"/>
    </location>
</feature>
<feature type="compositionally biased region" description="Basic and acidic residues" evidence="6">
    <location>
        <begin position="516"/>
        <end position="530"/>
    </location>
</feature>
<feature type="compositionally biased region" description="Basic residues" evidence="6">
    <location>
        <begin position="455"/>
        <end position="464"/>
    </location>
</feature>
<gene>
    <name evidence="8" type="ORF">DKX38_027820</name>
</gene>
<evidence type="ECO:0000256" key="1">
    <source>
        <dbReference type="ARBA" id="ARBA00004245"/>
    </source>
</evidence>
<protein>
    <recommendedName>
        <fullName evidence="7">TPX2 C-terminal domain-containing protein</fullName>
    </recommendedName>
</protein>
<dbReference type="AlphaFoldDB" id="A0A5N5J805"/>
<evidence type="ECO:0000256" key="5">
    <source>
        <dbReference type="ARBA" id="ARBA00023212"/>
    </source>
</evidence>
<feature type="compositionally biased region" description="Polar residues" evidence="6">
    <location>
        <begin position="286"/>
        <end position="316"/>
    </location>
</feature>
<dbReference type="InterPro" id="IPR027329">
    <property type="entry name" value="TPX2_C"/>
</dbReference>
<feature type="region of interest" description="Disordered" evidence="6">
    <location>
        <begin position="438"/>
        <end position="554"/>
    </location>
</feature>
<evidence type="ECO:0000256" key="3">
    <source>
        <dbReference type="ARBA" id="ARBA00022490"/>
    </source>
</evidence>
<dbReference type="EMBL" id="VDCV01000018">
    <property type="protein sequence ID" value="KAB5513914.1"/>
    <property type="molecule type" value="Genomic_DNA"/>
</dbReference>
<feature type="compositionally biased region" description="Polar residues" evidence="6">
    <location>
        <begin position="533"/>
        <end position="544"/>
    </location>
</feature>
<dbReference type="GO" id="GO:0005874">
    <property type="term" value="C:microtubule"/>
    <property type="evidence" value="ECO:0007669"/>
    <property type="project" value="UniProtKB-KW"/>
</dbReference>
<keyword evidence="5" id="KW-0206">Cytoskeleton</keyword>
<dbReference type="PANTHER" id="PTHR31358:SF29">
    <property type="entry name" value="PROTEIN WVD2-LIKE 5-RELATED"/>
    <property type="match status" value="1"/>
</dbReference>
<feature type="compositionally biased region" description="Basic and acidic residues" evidence="6">
    <location>
        <begin position="238"/>
        <end position="253"/>
    </location>
</feature>
<feature type="compositionally biased region" description="Basic and acidic residues" evidence="6">
    <location>
        <begin position="272"/>
        <end position="282"/>
    </location>
</feature>
<comment type="similarity">
    <text evidence="2">Belongs to the TPX2 family.</text>
</comment>